<gene>
    <name evidence="1" type="ORF">MM415A08520_0003</name>
    <name evidence="2" type="ORF">MM415B05989_0009</name>
</gene>
<organism evidence="1">
    <name type="scientific">viral metagenome</name>
    <dbReference type="NCBI Taxonomy" id="1070528"/>
    <lineage>
        <taxon>unclassified sequences</taxon>
        <taxon>metagenomes</taxon>
        <taxon>organismal metagenomes</taxon>
    </lineage>
</organism>
<dbReference type="EMBL" id="MT141587">
    <property type="protein sequence ID" value="QJA68108.1"/>
    <property type="molecule type" value="Genomic_DNA"/>
</dbReference>
<reference evidence="1" key="1">
    <citation type="submission" date="2020-03" db="EMBL/GenBank/DDBJ databases">
        <title>The deep terrestrial virosphere.</title>
        <authorList>
            <person name="Holmfeldt K."/>
            <person name="Nilsson E."/>
            <person name="Simone D."/>
            <person name="Lopez-Fernandez M."/>
            <person name="Wu X."/>
            <person name="de Brujin I."/>
            <person name="Lundin D."/>
            <person name="Andersson A."/>
            <person name="Bertilsson S."/>
            <person name="Dopson M."/>
        </authorList>
    </citation>
    <scope>NUCLEOTIDE SEQUENCE</scope>
    <source>
        <strain evidence="1">MM415A08520</strain>
        <strain evidence="2">MM415B05989</strain>
    </source>
</reference>
<evidence type="ECO:0000313" key="2">
    <source>
        <dbReference type="EMBL" id="QJA97726.1"/>
    </source>
</evidence>
<evidence type="ECO:0000313" key="1">
    <source>
        <dbReference type="EMBL" id="QJA68108.1"/>
    </source>
</evidence>
<dbReference type="EMBL" id="MT143519">
    <property type="protein sequence ID" value="QJA97726.1"/>
    <property type="molecule type" value="Genomic_DNA"/>
</dbReference>
<sequence>MNKVDRDERYVKRCKKCGRVVGCDMNGKKHKCYCVSAKILRKGIK</sequence>
<name>A0A6M3JFK5_9ZZZZ</name>
<dbReference type="AlphaFoldDB" id="A0A6M3JFK5"/>
<accession>A0A6M3JFK5</accession>
<protein>
    <submittedName>
        <fullName evidence="1">Uncharacterized protein</fullName>
    </submittedName>
</protein>
<proteinExistence type="predicted"/>